<gene>
    <name evidence="3" type="primary">tilS_2</name>
    <name evidence="3" type="ORF">g.94082</name>
</gene>
<feature type="non-terminal residue" evidence="3">
    <location>
        <position position="1"/>
    </location>
</feature>
<proteinExistence type="predicted"/>
<reference evidence="3" key="1">
    <citation type="submission" date="2015-07" db="EMBL/GenBank/DDBJ databases">
        <title>Transcriptome Assembly of Anthurium amnicola.</title>
        <authorList>
            <person name="Suzuki J."/>
        </authorList>
    </citation>
    <scope>NUCLEOTIDE SEQUENCE</scope>
</reference>
<evidence type="ECO:0000256" key="1">
    <source>
        <dbReference type="SAM" id="MobiDB-lite"/>
    </source>
</evidence>
<dbReference type="PANTHER" id="PTHR45763:SF8">
    <property type="entry name" value="ALPHA_BETA-HYDROLASES SUPERFAMILY PROTEIN"/>
    <property type="match status" value="1"/>
</dbReference>
<feature type="region of interest" description="Disordered" evidence="1">
    <location>
        <begin position="1"/>
        <end position="36"/>
    </location>
</feature>
<dbReference type="EMBL" id="GDJX01004920">
    <property type="protein sequence ID" value="JAT63016.1"/>
    <property type="molecule type" value="Transcribed_RNA"/>
</dbReference>
<evidence type="ECO:0000313" key="3">
    <source>
        <dbReference type="EMBL" id="JAT63016.1"/>
    </source>
</evidence>
<dbReference type="Pfam" id="PF00561">
    <property type="entry name" value="Abhydrolase_1"/>
    <property type="match status" value="1"/>
</dbReference>
<dbReference type="InterPro" id="IPR000073">
    <property type="entry name" value="AB_hydrolase_1"/>
</dbReference>
<dbReference type="SUPFAM" id="SSF53474">
    <property type="entry name" value="alpha/beta-Hydrolases"/>
    <property type="match status" value="1"/>
</dbReference>
<dbReference type="InterPro" id="IPR029058">
    <property type="entry name" value="AB_hydrolase_fold"/>
</dbReference>
<name>A0A1D1Z807_9ARAE</name>
<feature type="domain" description="AB hydrolase-1" evidence="2">
    <location>
        <begin position="284"/>
        <end position="571"/>
    </location>
</feature>
<sequence>FVAGKFHPPALSQPDPESSYRHRAGGPQRSPARTSPLYDSTTCLPAIAAITTSPAFSLLPPSLLTPTPNLSLSLSGFGFWACLEMAAEGGVGMAWEEDLVRLVADTGIRYRYPADDDAPAAVDGGDAGFGGGKAALGGHDEGSGAGDESLRDQMEGFLKASGELLLELGRSCRDITQQTLVAAEDTYAVKKLRSAGAVVSARLQFMNEYLPEDRDPAHAWPVVISVLLLALTVLSVNVEQQTSKELPKTVYVHPPSASHIQLPDGRNLAYRELGISSERARFSIVIPHSFLSSRLAGIPGIKESLLEEFGVHLVTYDLPGFGESDPHPSRNLNSSALDMLYLANALGIQEKFWVVGYSGGGMHAWAALRYIPSNIAGAAMFAPIVNPYESSMTKEEKYKTWAKWTTKRKLLYILARKFPSFLPYFYRRSFLSGKHGEPEKLLSLSLIKKDKALVGDPIFKEFWERDVEESVRQGDTRAFVEEAVLQVSSWGFRLADLQVQKKNEGKGFLMWLKSLYTHSEREWAGFLGPIHIWQGMDDQVVSPSMSEFVRRVVPGATVHTLSGEGHFSYFWFCDECHRHVFSTLFGIPQGPLHMAAESPTSSEAFMQEITDVDTMHTS</sequence>
<accession>A0A1D1Z807</accession>
<organism evidence="3">
    <name type="scientific">Anthurium amnicola</name>
    <dbReference type="NCBI Taxonomy" id="1678845"/>
    <lineage>
        <taxon>Eukaryota</taxon>
        <taxon>Viridiplantae</taxon>
        <taxon>Streptophyta</taxon>
        <taxon>Embryophyta</taxon>
        <taxon>Tracheophyta</taxon>
        <taxon>Spermatophyta</taxon>
        <taxon>Magnoliopsida</taxon>
        <taxon>Liliopsida</taxon>
        <taxon>Araceae</taxon>
        <taxon>Pothoideae</taxon>
        <taxon>Potheae</taxon>
        <taxon>Anthurium</taxon>
    </lineage>
</organism>
<dbReference type="Gene3D" id="3.40.50.1820">
    <property type="entry name" value="alpha/beta hydrolase"/>
    <property type="match status" value="1"/>
</dbReference>
<dbReference type="PANTHER" id="PTHR45763">
    <property type="entry name" value="HYDROLASE, ALPHA/BETA FOLD FAMILY PROTEIN, EXPRESSED-RELATED"/>
    <property type="match status" value="1"/>
</dbReference>
<evidence type="ECO:0000259" key="2">
    <source>
        <dbReference type="Pfam" id="PF00561"/>
    </source>
</evidence>
<protein>
    <submittedName>
        <fullName evidence="3">tRNA(Ile)-lysidine synthase</fullName>
    </submittedName>
</protein>
<dbReference type="AlphaFoldDB" id="A0A1D1Z807"/>